<evidence type="ECO:0000259" key="9">
    <source>
        <dbReference type="PROSITE" id="PS51173"/>
    </source>
</evidence>
<dbReference type="PROSITE" id="PS00592">
    <property type="entry name" value="GH9_2"/>
    <property type="match status" value="1"/>
</dbReference>
<accession>Q2SQR8</accession>
<dbReference type="OrthoDB" id="9808897at2"/>
<dbReference type="InterPro" id="IPR004197">
    <property type="entry name" value="Cellulase_Ig-like"/>
</dbReference>
<dbReference type="SMART" id="SM00089">
    <property type="entry name" value="PKD"/>
    <property type="match status" value="1"/>
</dbReference>
<dbReference type="CDD" id="cd00146">
    <property type="entry name" value="PKD"/>
    <property type="match status" value="1"/>
</dbReference>
<dbReference type="GO" id="GO:0008810">
    <property type="term" value="F:cellulase activity"/>
    <property type="evidence" value="ECO:0007669"/>
    <property type="project" value="UniProtKB-EC"/>
</dbReference>
<evidence type="ECO:0000256" key="7">
    <source>
        <dbReference type="RuleBase" id="RU361166"/>
    </source>
</evidence>
<dbReference type="Pfam" id="PF00759">
    <property type="entry name" value="Glyco_hydro_9"/>
    <property type="match status" value="1"/>
</dbReference>
<keyword evidence="4 6" id="KW-0326">Glycosidase</keyword>
<dbReference type="InterPro" id="IPR014756">
    <property type="entry name" value="Ig_E-set"/>
</dbReference>
<dbReference type="Proteomes" id="UP000000238">
    <property type="component" value="Chromosome"/>
</dbReference>
<dbReference type="Gene3D" id="1.50.10.10">
    <property type="match status" value="1"/>
</dbReference>
<keyword evidence="11" id="KW-1185">Reference proteome</keyword>
<dbReference type="Gene3D" id="2.60.40.290">
    <property type="match status" value="1"/>
</dbReference>
<dbReference type="InterPro" id="IPR001701">
    <property type="entry name" value="Glyco_hydro_9"/>
</dbReference>
<feature type="active site" evidence="6">
    <location>
        <position position="521"/>
    </location>
</feature>
<sequence>MRTPMFLLSSMSLALAAALAAAMTPIQAYSADGNPRVNQRGYLPEAPKVAVYATANDAAQSWELWRNGALVASGMTARKGADAASGERLHHIDFSNVDIEGEGYELKVGGDRSYPFAIDDQVFTGPLYDAIRYYYHNRSGIEIEPQFTGGGRSSYAPDAKLARPAGHIGVAPNLGDYNVPCWPGTCNYSLDVSKGWYDAGDHGKYVVNGGISVWKLLNAYERNQHFGKHKDAFADGTLNIPESGNGVPDLLDEARWQMEFLLAMQVPEGEALAGMVHHKMHDENWTGLPLAPHEDPRQRYLVPPSTAATLNLAATAAQSARIWKDIDPDFAARCLTAAQRAWQAAKQHPDVIYKDDFNNGGGGYGDQDVSDEFVWAAAELFVTTGDASYKHDIQWDEDLAPDWAWPQTRIPALMSLAMVPADHSATLRERARGTLVSLADKLVAVIDSQGYLLPLGNEEYYWGSNNVLANKLAITALAYDFTGEDKYAQATLKSVDYLFGRNALSLSYVTGHGAHAVKQPHHRFWAGVLNSSYPWAPPGALAGGPNPGLEDDVAKAALSGCESKPQTCFIDDIGSWSTNEITINWNGALVWTLAFVNDLAEAGDGPDPDPNHDPVAAFTTNAAGLTLSLDASASNDPDGDTLNYQWDFGDGAVGSGKTASHEYAAPGVYNVTLKVTDGRGGEASLTQQAILDDGDSQGACEYIIQNEWNSGFVALIRIHNQGSTPLDGWEVNWEYSDGTLIDNHWNANLSGQNPYKASPLDWNKTIQPGAYVEFGMVGQKGSATAQTPTVSGNVCHY</sequence>
<dbReference type="PANTHER" id="PTHR22298">
    <property type="entry name" value="ENDO-1,4-BETA-GLUCANASE"/>
    <property type="match status" value="1"/>
</dbReference>
<dbReference type="Gene3D" id="2.60.40.10">
    <property type="entry name" value="Immunoglobulins"/>
    <property type="match status" value="2"/>
</dbReference>
<keyword evidence="5 6" id="KW-0624">Polysaccharide degradation</keyword>
<protein>
    <recommendedName>
        <fullName evidence="7">Endoglucanase</fullName>
        <ecNumber evidence="7">3.2.1.4</ecNumber>
    </recommendedName>
</protein>
<evidence type="ECO:0000313" key="10">
    <source>
        <dbReference type="EMBL" id="ABC27006.1"/>
    </source>
</evidence>
<proteinExistence type="inferred from homology"/>
<dbReference type="HOGENOM" id="CLU_006010_3_0_6"/>
<dbReference type="KEGG" id="hch:HCH_00085"/>
<keyword evidence="7" id="KW-0136">Cellulose degradation</keyword>
<dbReference type="GO" id="GO:0030247">
    <property type="term" value="F:polysaccharide binding"/>
    <property type="evidence" value="ECO:0007669"/>
    <property type="project" value="UniProtKB-UniRule"/>
</dbReference>
<dbReference type="GO" id="GO:0030245">
    <property type="term" value="P:cellulose catabolic process"/>
    <property type="evidence" value="ECO:0007669"/>
    <property type="project" value="UniProtKB-KW"/>
</dbReference>
<dbReference type="InterPro" id="IPR022409">
    <property type="entry name" value="PKD/Chitinase_dom"/>
</dbReference>
<evidence type="ECO:0000256" key="2">
    <source>
        <dbReference type="ARBA" id="ARBA00022801"/>
    </source>
</evidence>
<dbReference type="CAZy" id="GH9">
    <property type="family name" value="Glycoside Hydrolase Family 9"/>
</dbReference>
<dbReference type="SUPFAM" id="SSF81296">
    <property type="entry name" value="E set domains"/>
    <property type="match status" value="1"/>
</dbReference>
<dbReference type="EMBL" id="CP000155">
    <property type="protein sequence ID" value="ABC27006.1"/>
    <property type="molecule type" value="Genomic_DNA"/>
</dbReference>
<dbReference type="InterPro" id="IPR001919">
    <property type="entry name" value="CBD2"/>
</dbReference>
<comment type="catalytic activity">
    <reaction evidence="7">
        <text>Endohydrolysis of (1-&gt;4)-beta-D-glucosidic linkages in cellulose, lichenin and cereal beta-D-glucans.</text>
        <dbReference type="EC" id="3.2.1.4"/>
    </reaction>
</comment>
<dbReference type="InterPro" id="IPR013783">
    <property type="entry name" value="Ig-like_fold"/>
</dbReference>
<organism evidence="10 11">
    <name type="scientific">Hahella chejuensis (strain KCTC 2396)</name>
    <dbReference type="NCBI Taxonomy" id="349521"/>
    <lineage>
        <taxon>Bacteria</taxon>
        <taxon>Pseudomonadati</taxon>
        <taxon>Pseudomonadota</taxon>
        <taxon>Gammaproteobacteria</taxon>
        <taxon>Oceanospirillales</taxon>
        <taxon>Hahellaceae</taxon>
        <taxon>Hahella</taxon>
    </lineage>
</organism>
<evidence type="ECO:0000256" key="6">
    <source>
        <dbReference type="PROSITE-ProRule" id="PRU10059"/>
    </source>
</evidence>
<dbReference type="AlphaFoldDB" id="Q2SQR8"/>
<dbReference type="InterPro" id="IPR008965">
    <property type="entry name" value="CBM2/CBM3_carb-bd_dom_sf"/>
</dbReference>
<dbReference type="InterPro" id="IPR000601">
    <property type="entry name" value="PKD_dom"/>
</dbReference>
<dbReference type="Pfam" id="PF02927">
    <property type="entry name" value="CelD_N"/>
    <property type="match status" value="1"/>
</dbReference>
<evidence type="ECO:0000256" key="5">
    <source>
        <dbReference type="ARBA" id="ARBA00023326"/>
    </source>
</evidence>
<dbReference type="SUPFAM" id="SSF49384">
    <property type="entry name" value="Carbohydrate-binding domain"/>
    <property type="match status" value="1"/>
</dbReference>
<gene>
    <name evidence="10" type="ordered locus">HCH_00085</name>
</gene>
<dbReference type="InterPro" id="IPR018221">
    <property type="entry name" value="Glyco_hydro_9_His_AS"/>
</dbReference>
<dbReference type="SUPFAM" id="SSF49299">
    <property type="entry name" value="PKD domain"/>
    <property type="match status" value="1"/>
</dbReference>
<feature type="domain" description="PKD" evidence="8">
    <location>
        <begin position="610"/>
        <end position="686"/>
    </location>
</feature>
<dbReference type="PROSITE" id="PS50093">
    <property type="entry name" value="PKD"/>
    <property type="match status" value="1"/>
</dbReference>
<evidence type="ECO:0000259" key="8">
    <source>
        <dbReference type="PROSITE" id="PS50093"/>
    </source>
</evidence>
<name>Q2SQR8_HAHCH</name>
<dbReference type="STRING" id="349521.HCH_00085"/>
<evidence type="ECO:0000313" key="11">
    <source>
        <dbReference type="Proteomes" id="UP000000238"/>
    </source>
</evidence>
<dbReference type="PROSITE" id="PS51173">
    <property type="entry name" value="CBM2"/>
    <property type="match status" value="1"/>
</dbReference>
<dbReference type="InterPro" id="IPR012291">
    <property type="entry name" value="CBM2_carb-bd_dom_sf"/>
</dbReference>
<dbReference type="EC" id="3.2.1.4" evidence="7"/>
<dbReference type="CAZy" id="CBM2">
    <property type="family name" value="Carbohydrate-Binding Module Family 2"/>
</dbReference>
<dbReference type="RefSeq" id="WP_011394083.1">
    <property type="nucleotide sequence ID" value="NC_007645.1"/>
</dbReference>
<dbReference type="SMART" id="SM00637">
    <property type="entry name" value="CBD_II"/>
    <property type="match status" value="1"/>
</dbReference>
<dbReference type="Pfam" id="PF00553">
    <property type="entry name" value="CBM_2"/>
    <property type="match status" value="1"/>
</dbReference>
<dbReference type="SUPFAM" id="SSF48208">
    <property type="entry name" value="Six-hairpin glycosidases"/>
    <property type="match status" value="1"/>
</dbReference>
<dbReference type="CDD" id="cd02850">
    <property type="entry name" value="E_set_Cellulase_N"/>
    <property type="match status" value="1"/>
</dbReference>
<evidence type="ECO:0000256" key="1">
    <source>
        <dbReference type="ARBA" id="ARBA00007072"/>
    </source>
</evidence>
<feature type="domain" description="CBM2" evidence="9">
    <location>
        <begin position="693"/>
        <end position="797"/>
    </location>
</feature>
<dbReference type="InterPro" id="IPR012341">
    <property type="entry name" value="6hp_glycosidase-like_sf"/>
</dbReference>
<dbReference type="InterPro" id="IPR008928">
    <property type="entry name" value="6-hairpin_glycosidase_sf"/>
</dbReference>
<keyword evidence="3 6" id="KW-0119">Carbohydrate metabolism</keyword>
<evidence type="ECO:0000256" key="3">
    <source>
        <dbReference type="ARBA" id="ARBA00023277"/>
    </source>
</evidence>
<reference evidence="10 11" key="1">
    <citation type="journal article" date="2005" name="Nucleic Acids Res.">
        <title>Genomic blueprint of Hahella chejuensis, a marine microbe producing an algicidal agent.</title>
        <authorList>
            <person name="Jeong H."/>
            <person name="Yim J.H."/>
            <person name="Lee C."/>
            <person name="Choi S.-H."/>
            <person name="Park Y.K."/>
            <person name="Yoon S.H."/>
            <person name="Hur C.-G."/>
            <person name="Kang H.-Y."/>
            <person name="Kim D."/>
            <person name="Lee H.H."/>
            <person name="Park K.H."/>
            <person name="Park S.-H."/>
            <person name="Park H.-S."/>
            <person name="Lee H.K."/>
            <person name="Oh T.K."/>
            <person name="Kim J.F."/>
        </authorList>
    </citation>
    <scope>NUCLEOTIDE SEQUENCE [LARGE SCALE GENOMIC DNA]</scope>
    <source>
        <strain evidence="10 11">KCTC 2396</strain>
    </source>
</reference>
<evidence type="ECO:0000256" key="4">
    <source>
        <dbReference type="ARBA" id="ARBA00023295"/>
    </source>
</evidence>
<dbReference type="Pfam" id="PF18911">
    <property type="entry name" value="PKD_4"/>
    <property type="match status" value="1"/>
</dbReference>
<comment type="similarity">
    <text evidence="1 6 7">Belongs to the glycosyl hydrolase 9 (cellulase E) family.</text>
</comment>
<dbReference type="eggNOG" id="COG3291">
    <property type="taxonomic scope" value="Bacteria"/>
</dbReference>
<keyword evidence="2 6" id="KW-0378">Hydrolase</keyword>
<dbReference type="InterPro" id="IPR035986">
    <property type="entry name" value="PKD_dom_sf"/>
</dbReference>